<dbReference type="GO" id="GO:0043565">
    <property type="term" value="F:sequence-specific DNA binding"/>
    <property type="evidence" value="ECO:0007669"/>
    <property type="project" value="InterPro"/>
</dbReference>
<evidence type="ECO:0000313" key="11">
    <source>
        <dbReference type="Proteomes" id="UP000759131"/>
    </source>
</evidence>
<dbReference type="InterPro" id="IPR001628">
    <property type="entry name" value="Znf_hrmn_rcpt"/>
</dbReference>
<evidence type="ECO:0000256" key="3">
    <source>
        <dbReference type="ARBA" id="ARBA00022833"/>
    </source>
</evidence>
<evidence type="ECO:0000256" key="4">
    <source>
        <dbReference type="ARBA" id="ARBA00023015"/>
    </source>
</evidence>
<keyword evidence="2" id="KW-0863">Zinc-finger</keyword>
<keyword evidence="4" id="KW-0805">Transcription regulation</keyword>
<dbReference type="GO" id="GO:0008270">
    <property type="term" value="F:zinc ion binding"/>
    <property type="evidence" value="ECO:0007669"/>
    <property type="project" value="UniProtKB-KW"/>
</dbReference>
<keyword evidence="8" id="KW-0539">Nucleus</keyword>
<dbReference type="Proteomes" id="UP000759131">
    <property type="component" value="Unassembled WGS sequence"/>
</dbReference>
<dbReference type="GO" id="GO:0003700">
    <property type="term" value="F:DNA-binding transcription factor activity"/>
    <property type="evidence" value="ECO:0007669"/>
    <property type="project" value="InterPro"/>
</dbReference>
<gene>
    <name evidence="10" type="ORF">OSB1V03_LOCUS10885</name>
</gene>
<dbReference type="PROSITE" id="PS51030">
    <property type="entry name" value="NUCLEAR_REC_DBD_2"/>
    <property type="match status" value="1"/>
</dbReference>
<keyword evidence="3" id="KW-0862">Zinc</keyword>
<organism evidence="10">
    <name type="scientific">Medioppia subpectinata</name>
    <dbReference type="NCBI Taxonomy" id="1979941"/>
    <lineage>
        <taxon>Eukaryota</taxon>
        <taxon>Metazoa</taxon>
        <taxon>Ecdysozoa</taxon>
        <taxon>Arthropoda</taxon>
        <taxon>Chelicerata</taxon>
        <taxon>Arachnida</taxon>
        <taxon>Acari</taxon>
        <taxon>Acariformes</taxon>
        <taxon>Sarcoptiformes</taxon>
        <taxon>Oribatida</taxon>
        <taxon>Brachypylina</taxon>
        <taxon>Oppioidea</taxon>
        <taxon>Oppiidae</taxon>
        <taxon>Medioppia</taxon>
    </lineage>
</organism>
<keyword evidence="5" id="KW-0238">DNA-binding</keyword>
<feature type="domain" description="Nuclear receptor" evidence="9">
    <location>
        <begin position="2"/>
        <end position="83"/>
    </location>
</feature>
<name>A0A7R9Q346_9ACAR</name>
<dbReference type="OrthoDB" id="10018779at2759"/>
<evidence type="ECO:0000256" key="8">
    <source>
        <dbReference type="ARBA" id="ARBA00023242"/>
    </source>
</evidence>
<proteinExistence type="predicted"/>
<evidence type="ECO:0000256" key="7">
    <source>
        <dbReference type="ARBA" id="ARBA00023170"/>
    </source>
</evidence>
<evidence type="ECO:0000256" key="6">
    <source>
        <dbReference type="ARBA" id="ARBA00023163"/>
    </source>
</evidence>
<dbReference type="AlphaFoldDB" id="A0A7R9Q346"/>
<protein>
    <recommendedName>
        <fullName evidence="9">Nuclear receptor domain-containing protein</fullName>
    </recommendedName>
</protein>
<dbReference type="SMART" id="SM00399">
    <property type="entry name" value="ZnF_C4"/>
    <property type="match status" value="1"/>
</dbReference>
<dbReference type="EMBL" id="CAJPIZ010008146">
    <property type="protein sequence ID" value="CAG2110902.1"/>
    <property type="molecule type" value="Genomic_DNA"/>
</dbReference>
<keyword evidence="6" id="KW-0804">Transcription</keyword>
<dbReference type="Gene3D" id="3.30.50.10">
    <property type="entry name" value="Erythroid Transcription Factor GATA-1, subunit A"/>
    <property type="match status" value="1"/>
</dbReference>
<evidence type="ECO:0000259" key="9">
    <source>
        <dbReference type="PROSITE" id="PS51030"/>
    </source>
</evidence>
<evidence type="ECO:0000256" key="5">
    <source>
        <dbReference type="ARBA" id="ARBA00023125"/>
    </source>
</evidence>
<sequence>MNKICGICGDKANARHFGAISCDCCKAFFRTFAPKNQELIRSKEENERLKQVVINNRLKQLQCNESVVSLALTVGRTHTKAHPFPLFPLPH</sequence>
<keyword evidence="1" id="KW-0479">Metal-binding</keyword>
<keyword evidence="7" id="KW-0675">Receptor</keyword>
<dbReference type="PRINTS" id="PR00047">
    <property type="entry name" value="STROIDFINGER"/>
</dbReference>
<evidence type="ECO:0000313" key="10">
    <source>
        <dbReference type="EMBL" id="CAD7630472.1"/>
    </source>
</evidence>
<evidence type="ECO:0000256" key="1">
    <source>
        <dbReference type="ARBA" id="ARBA00022723"/>
    </source>
</evidence>
<evidence type="ECO:0000256" key="2">
    <source>
        <dbReference type="ARBA" id="ARBA00022771"/>
    </source>
</evidence>
<reference evidence="10" key="1">
    <citation type="submission" date="2020-11" db="EMBL/GenBank/DDBJ databases">
        <authorList>
            <person name="Tran Van P."/>
        </authorList>
    </citation>
    <scope>NUCLEOTIDE SEQUENCE</scope>
</reference>
<dbReference type="Pfam" id="PF00105">
    <property type="entry name" value="zf-C4"/>
    <property type="match status" value="1"/>
</dbReference>
<dbReference type="EMBL" id="OC862721">
    <property type="protein sequence ID" value="CAD7630472.1"/>
    <property type="molecule type" value="Genomic_DNA"/>
</dbReference>
<dbReference type="InterPro" id="IPR013088">
    <property type="entry name" value="Znf_NHR/GATA"/>
</dbReference>
<accession>A0A7R9Q346</accession>
<dbReference type="SUPFAM" id="SSF57716">
    <property type="entry name" value="Glucocorticoid receptor-like (DNA-binding domain)"/>
    <property type="match status" value="1"/>
</dbReference>
<feature type="non-terminal residue" evidence="10">
    <location>
        <position position="1"/>
    </location>
</feature>
<keyword evidence="11" id="KW-1185">Reference proteome</keyword>